<dbReference type="RefSeq" id="WP_085097466.1">
    <property type="nucleotide sequence ID" value="NZ_FWZU01000001.1"/>
</dbReference>
<accession>A0A1X7C5D6</accession>
<dbReference type="GO" id="GO:0005524">
    <property type="term" value="F:ATP binding"/>
    <property type="evidence" value="ECO:0007669"/>
    <property type="project" value="UniProtKB-KW"/>
</dbReference>
<dbReference type="AlphaFoldDB" id="A0A1X7C5D6"/>
<name>A0A1X7C5D6_9BACT</name>
<keyword evidence="5" id="KW-1185">Reference proteome</keyword>
<evidence type="ECO:0000313" key="5">
    <source>
        <dbReference type="Proteomes" id="UP000192906"/>
    </source>
</evidence>
<protein>
    <submittedName>
        <fullName evidence="4">Nucleoside ABC transporter ATP-binding protein</fullName>
    </submittedName>
</protein>
<dbReference type="Proteomes" id="UP000192906">
    <property type="component" value="Unassembled WGS sequence"/>
</dbReference>
<dbReference type="PANTHER" id="PTHR43790">
    <property type="entry name" value="CARBOHYDRATE TRANSPORT ATP-BINDING PROTEIN MG119-RELATED"/>
    <property type="match status" value="1"/>
</dbReference>
<dbReference type="STRING" id="1519643.SAMN06295933_0372"/>
<organism evidence="4 5">
    <name type="scientific">Desulfovibrio gilichinskyi</name>
    <dbReference type="NCBI Taxonomy" id="1519643"/>
    <lineage>
        <taxon>Bacteria</taxon>
        <taxon>Pseudomonadati</taxon>
        <taxon>Thermodesulfobacteriota</taxon>
        <taxon>Desulfovibrionia</taxon>
        <taxon>Desulfovibrionales</taxon>
        <taxon>Desulfovibrionaceae</taxon>
        <taxon>Desulfovibrio</taxon>
    </lineage>
</organism>
<keyword evidence="2 4" id="KW-0067">ATP-binding</keyword>
<dbReference type="PANTHER" id="PTHR43790:SF4">
    <property type="entry name" value="GUANOSINE IMPORT ATP-BINDING PROTEIN NUPO"/>
    <property type="match status" value="1"/>
</dbReference>
<sequence length="512" mass="56938">MNGQDLTRPESQKATGFAGAPPLISLKGITKRFGKVVANNNISLDLYPGRIKALLGENGAGKSTLMSMLAGRFKPDEGYIEVDGVRADFNSSKDAIKAGIGMVYQHFMLVETMTVAENVLLGQEGSFFINRREMNERVRKLASDYELEIDPAARISDLSMGEKQRVEILKLLYRESRVLIFDEPTAVLTPREAFRLFEALWAMTRLGKSVVFISHKLEEVLAIADEVAILRRGKIDAEVPRDKILSKADLACRMVGKEVLLEVDKEEVEIGERVLEVKNMTGMGLRGINLDVHKGEIVAIVGVAGNGQQELVEGVSGLRKPPEDTIFIMNKPWRKFFAEMTWNHSMSYIPEDRLDLATARNLDLVDNLLLTTRQGFTTGSILKRDKAASIAAELVKEYDVRPGRLQALAWQLSGGNLQKMVLARELYRQPHLIVAEQPTQGLDISATEEVWNKLLEARKMAGILLVTGDLGEAVQLADRIVVMYCGQIMDEFHVSDTDKLDNIGLLMAGVRE</sequence>
<dbReference type="EMBL" id="FWZU01000001">
    <property type="protein sequence ID" value="SME90286.1"/>
    <property type="molecule type" value="Genomic_DNA"/>
</dbReference>
<reference evidence="5" key="1">
    <citation type="submission" date="2017-04" db="EMBL/GenBank/DDBJ databases">
        <authorList>
            <person name="Varghese N."/>
            <person name="Submissions S."/>
        </authorList>
    </citation>
    <scope>NUCLEOTIDE SEQUENCE [LARGE SCALE GENOMIC DNA]</scope>
    <source>
        <strain evidence="5">K3S</strain>
    </source>
</reference>
<evidence type="ECO:0000259" key="3">
    <source>
        <dbReference type="PROSITE" id="PS50893"/>
    </source>
</evidence>
<proteinExistence type="predicted"/>
<dbReference type="Pfam" id="PF00005">
    <property type="entry name" value="ABC_tran"/>
    <property type="match status" value="2"/>
</dbReference>
<evidence type="ECO:0000256" key="2">
    <source>
        <dbReference type="ARBA" id="ARBA00022840"/>
    </source>
</evidence>
<dbReference type="GO" id="GO:0016887">
    <property type="term" value="F:ATP hydrolysis activity"/>
    <property type="evidence" value="ECO:0007669"/>
    <property type="project" value="InterPro"/>
</dbReference>
<evidence type="ECO:0000313" key="4">
    <source>
        <dbReference type="EMBL" id="SME90286.1"/>
    </source>
</evidence>
<dbReference type="SUPFAM" id="SSF52540">
    <property type="entry name" value="P-loop containing nucleoside triphosphate hydrolases"/>
    <property type="match status" value="2"/>
</dbReference>
<dbReference type="InterPro" id="IPR017871">
    <property type="entry name" value="ABC_transporter-like_CS"/>
</dbReference>
<dbReference type="OrthoDB" id="9809450at2"/>
<dbReference type="Gene3D" id="3.40.50.300">
    <property type="entry name" value="P-loop containing nucleotide triphosphate hydrolases"/>
    <property type="match status" value="2"/>
</dbReference>
<evidence type="ECO:0000256" key="1">
    <source>
        <dbReference type="ARBA" id="ARBA00022741"/>
    </source>
</evidence>
<dbReference type="InterPro" id="IPR003593">
    <property type="entry name" value="AAA+_ATPase"/>
</dbReference>
<dbReference type="CDD" id="cd03216">
    <property type="entry name" value="ABC_Carb_Monos_I"/>
    <property type="match status" value="1"/>
</dbReference>
<dbReference type="PROSITE" id="PS50893">
    <property type="entry name" value="ABC_TRANSPORTER_2"/>
    <property type="match status" value="2"/>
</dbReference>
<dbReference type="PROSITE" id="PS00211">
    <property type="entry name" value="ABC_TRANSPORTER_1"/>
    <property type="match status" value="1"/>
</dbReference>
<keyword evidence="1" id="KW-0547">Nucleotide-binding</keyword>
<dbReference type="InterPro" id="IPR027417">
    <property type="entry name" value="P-loop_NTPase"/>
</dbReference>
<gene>
    <name evidence="4" type="ORF">SAMN06295933_0372</name>
</gene>
<feature type="domain" description="ABC transporter" evidence="3">
    <location>
        <begin position="24"/>
        <end position="257"/>
    </location>
</feature>
<dbReference type="CDD" id="cd03215">
    <property type="entry name" value="ABC_Carb_Monos_II"/>
    <property type="match status" value="1"/>
</dbReference>
<dbReference type="InterPro" id="IPR003439">
    <property type="entry name" value="ABC_transporter-like_ATP-bd"/>
</dbReference>
<feature type="domain" description="ABC transporter" evidence="3">
    <location>
        <begin position="263"/>
        <end position="510"/>
    </location>
</feature>
<dbReference type="InterPro" id="IPR050107">
    <property type="entry name" value="ABC_carbohydrate_import_ATPase"/>
</dbReference>
<dbReference type="SMART" id="SM00382">
    <property type="entry name" value="AAA"/>
    <property type="match status" value="1"/>
</dbReference>